<reference evidence="3 4" key="1">
    <citation type="submission" date="2010-05" db="EMBL/GenBank/DDBJ databases">
        <title>The Genome Sequence of Thecamonas trahens ATCC 50062.</title>
        <authorList>
            <consortium name="The Broad Institute Genome Sequencing Platform"/>
            <person name="Russ C."/>
            <person name="Cuomo C."/>
            <person name="Shea T."/>
            <person name="Young S.K."/>
            <person name="Zeng Q."/>
            <person name="Koehrsen M."/>
            <person name="Haas B."/>
            <person name="Borodovsky M."/>
            <person name="Guigo R."/>
            <person name="Alvarado L."/>
            <person name="Berlin A."/>
            <person name="Bochicchio J."/>
            <person name="Borenstein D."/>
            <person name="Chapman S."/>
            <person name="Chen Z."/>
            <person name="Freedman E."/>
            <person name="Gellesch M."/>
            <person name="Goldberg J."/>
            <person name="Griggs A."/>
            <person name="Gujja S."/>
            <person name="Heilman E."/>
            <person name="Heiman D."/>
            <person name="Hepburn T."/>
            <person name="Howarth C."/>
            <person name="Jen D."/>
            <person name="Larson L."/>
            <person name="Mehta T."/>
            <person name="Park D."/>
            <person name="Pearson M."/>
            <person name="Roberts A."/>
            <person name="Saif S."/>
            <person name="Shenoy N."/>
            <person name="Sisk P."/>
            <person name="Stolte C."/>
            <person name="Sykes S."/>
            <person name="Thomson T."/>
            <person name="Walk T."/>
            <person name="White J."/>
            <person name="Yandava C."/>
            <person name="Burger G."/>
            <person name="Gray M.W."/>
            <person name="Holland P.W.H."/>
            <person name="King N."/>
            <person name="Lang F.B.F."/>
            <person name="Roger A.J."/>
            <person name="Ruiz-Trillo I."/>
            <person name="Lander E."/>
            <person name="Nusbaum C."/>
        </authorList>
    </citation>
    <scope>NUCLEOTIDE SEQUENCE [LARGE SCALE GENOMIC DNA]</scope>
    <source>
        <strain evidence="3 4">ATCC 50062</strain>
    </source>
</reference>
<feature type="transmembrane region" description="Helical" evidence="2">
    <location>
        <begin position="235"/>
        <end position="258"/>
    </location>
</feature>
<keyword evidence="2" id="KW-0812">Transmembrane</keyword>
<feature type="transmembrane region" description="Helical" evidence="2">
    <location>
        <begin position="299"/>
        <end position="319"/>
    </location>
</feature>
<dbReference type="GeneID" id="25563634"/>
<name>A0A0L0D6W4_THETB</name>
<dbReference type="Proteomes" id="UP000054408">
    <property type="component" value="Unassembled WGS sequence"/>
</dbReference>
<keyword evidence="2" id="KW-0472">Membrane</keyword>
<evidence type="ECO:0000313" key="3">
    <source>
        <dbReference type="EMBL" id="KNC47841.1"/>
    </source>
</evidence>
<feature type="region of interest" description="Disordered" evidence="1">
    <location>
        <begin position="1"/>
        <end position="100"/>
    </location>
</feature>
<accession>A0A0L0D6W4</accession>
<gene>
    <name evidence="3" type="ORF">AMSG_04071</name>
</gene>
<keyword evidence="2" id="KW-1133">Transmembrane helix</keyword>
<dbReference type="AlphaFoldDB" id="A0A0L0D6W4"/>
<proteinExistence type="predicted"/>
<organism evidence="3 4">
    <name type="scientific">Thecamonas trahens ATCC 50062</name>
    <dbReference type="NCBI Taxonomy" id="461836"/>
    <lineage>
        <taxon>Eukaryota</taxon>
        <taxon>Apusozoa</taxon>
        <taxon>Apusomonadida</taxon>
        <taxon>Apusomonadidae</taxon>
        <taxon>Thecamonas</taxon>
    </lineage>
</organism>
<dbReference type="RefSeq" id="XP_013759319.1">
    <property type="nucleotide sequence ID" value="XM_013903865.1"/>
</dbReference>
<feature type="transmembrane region" description="Helical" evidence="2">
    <location>
        <begin position="359"/>
        <end position="377"/>
    </location>
</feature>
<feature type="compositionally biased region" description="Acidic residues" evidence="1">
    <location>
        <begin position="55"/>
        <end position="87"/>
    </location>
</feature>
<sequence length="408" mass="44743">MGSSGRKQSSKSGRESSKGGRASRKAAGSGKPSFSGQKAKAGFKRGANKFVVDSDSGDDDEANEADEYEYEYEDLDEDDDDNDDDGYDGQKSKSKCDDDDYDDDYGHKPLVSKNRLTLYALVVVVLLILDLIMMGLLIHSLQNAEGFSCCVHADCTIRFDTIFRRVKPDNVKVENGWCMFEPNVHSDLDGSCLANQTDVCAQADYSKICVEDNYPFNGTFIGLPRMFDEHTKASIGLGVTKVVVLILAAGITFYWIAFWCGCIGKSTKDVSDSSIDSERGRRAGTVGKAKSRALTIAEYLLLVASLVLSFVILVVRSGFKQDSLCDVVKDDDVYVSVCSDVKTLCPSLGQLTVFTNQDTATSLASVSVVASVIGLLMKPVRFCLKRRINKQYKHWIEYGSYYSGESSS</sequence>
<protein>
    <submittedName>
        <fullName evidence="3">Uncharacterized protein</fullName>
    </submittedName>
</protein>
<evidence type="ECO:0000256" key="1">
    <source>
        <dbReference type="SAM" id="MobiDB-lite"/>
    </source>
</evidence>
<feature type="compositionally biased region" description="Low complexity" evidence="1">
    <location>
        <begin position="1"/>
        <end position="11"/>
    </location>
</feature>
<evidence type="ECO:0000313" key="4">
    <source>
        <dbReference type="Proteomes" id="UP000054408"/>
    </source>
</evidence>
<evidence type="ECO:0000256" key="2">
    <source>
        <dbReference type="SAM" id="Phobius"/>
    </source>
</evidence>
<keyword evidence="4" id="KW-1185">Reference proteome</keyword>
<feature type="transmembrane region" description="Helical" evidence="2">
    <location>
        <begin position="116"/>
        <end position="138"/>
    </location>
</feature>
<dbReference type="EMBL" id="GL349448">
    <property type="protein sequence ID" value="KNC47841.1"/>
    <property type="molecule type" value="Genomic_DNA"/>
</dbReference>